<feature type="transmembrane region" description="Helical" evidence="5">
    <location>
        <begin position="12"/>
        <end position="29"/>
    </location>
</feature>
<evidence type="ECO:0000313" key="8">
    <source>
        <dbReference type="Proteomes" id="UP000030063"/>
    </source>
</evidence>
<evidence type="ECO:0000259" key="6">
    <source>
        <dbReference type="Pfam" id="PF04932"/>
    </source>
</evidence>
<dbReference type="InterPro" id="IPR007016">
    <property type="entry name" value="O-antigen_ligase-rel_domated"/>
</dbReference>
<keyword evidence="4 5" id="KW-0472">Membrane</keyword>
<feature type="transmembrane region" description="Helical" evidence="5">
    <location>
        <begin position="225"/>
        <end position="248"/>
    </location>
</feature>
<feature type="domain" description="O-antigen ligase-related" evidence="6">
    <location>
        <begin position="191"/>
        <end position="314"/>
    </location>
</feature>
<feature type="transmembrane region" description="Helical" evidence="5">
    <location>
        <begin position="160"/>
        <end position="178"/>
    </location>
</feature>
<evidence type="ECO:0000256" key="4">
    <source>
        <dbReference type="ARBA" id="ARBA00023136"/>
    </source>
</evidence>
<feature type="transmembrane region" description="Helical" evidence="5">
    <location>
        <begin position="299"/>
        <end position="321"/>
    </location>
</feature>
<keyword evidence="8" id="KW-1185">Reference proteome</keyword>
<evidence type="ECO:0000256" key="5">
    <source>
        <dbReference type="SAM" id="Phobius"/>
    </source>
</evidence>
<evidence type="ECO:0000256" key="3">
    <source>
        <dbReference type="ARBA" id="ARBA00022989"/>
    </source>
</evidence>
<dbReference type="Pfam" id="PF04932">
    <property type="entry name" value="Wzy_C"/>
    <property type="match status" value="1"/>
</dbReference>
<keyword evidence="2 5" id="KW-0812">Transmembrane</keyword>
<feature type="transmembrane region" description="Helical" evidence="5">
    <location>
        <begin position="123"/>
        <end position="140"/>
    </location>
</feature>
<dbReference type="eggNOG" id="COG3307">
    <property type="taxonomic scope" value="Bacteria"/>
</dbReference>
<dbReference type="GO" id="GO:0016020">
    <property type="term" value="C:membrane"/>
    <property type="evidence" value="ECO:0007669"/>
    <property type="project" value="UniProtKB-SubCell"/>
</dbReference>
<sequence>MQSRLDNLIVRHWLTLGYLVLLTGLFWVTDGSLFTKLYYGLVAAPALLALIIAPHNLRSILREPMILAFLAFSGWLLASLFWTRADDGLGGLAKRPLYIFMMFASCALIACKDEQLLLKVLRVGAILGALAALINLYLYFATPSAEGRLIGTGSLRNPLLTSHVLGFFSTYWIAAWLTRSERHDWLPILLTLPLLAALLATGSRTPLLALTLTSVWMLAMSGRRSLYLVAALVVAAGVSLVLMPELLLQRGLSFRPQLWSEAISQAGDHLWIGHGYNSKFIFAVEGLNRTLSDPHNVELAVLLELGLAGLGLWLLMYGLALQRCWQHKHQAKFQLASALIVYGLSAGLTEGSNFFSRPNENWFLIWIPLSLVAALSIHQRLQYKP</sequence>
<feature type="transmembrane region" description="Helical" evidence="5">
    <location>
        <begin position="361"/>
        <end position="378"/>
    </location>
</feature>
<feature type="transmembrane region" description="Helical" evidence="5">
    <location>
        <begin position="333"/>
        <end position="349"/>
    </location>
</feature>
<dbReference type="AlphaFoldDB" id="A0A0A1YR39"/>
<name>A0A0A1YR39_9PSED</name>
<reference evidence="7 8" key="1">
    <citation type="journal article" date="2014" name="Genome Announc.">
        <title>Draft Genome Sequence of Petroleum Oil-Degrading Marine Bacterium Pseudomonas taeanensis Strain MS-3, Isolated from a Crude Oil-Contaminated Seashore.</title>
        <authorList>
            <person name="Lee S.Y."/>
            <person name="Kim S.H."/>
            <person name="Lee D.G."/>
            <person name="Shin S."/>
            <person name="Yun S.H."/>
            <person name="Choi C.W."/>
            <person name="Chung Y.H."/>
            <person name="Choi J.S."/>
            <person name="Kahng H.Y."/>
            <person name="Kim S.I."/>
        </authorList>
    </citation>
    <scope>NUCLEOTIDE SEQUENCE [LARGE SCALE GENOMIC DNA]</scope>
    <source>
        <strain evidence="7 8">MS-3</strain>
    </source>
</reference>
<dbReference type="InterPro" id="IPR051533">
    <property type="entry name" value="WaaL-like"/>
</dbReference>
<gene>
    <name evidence="7" type="ORF">TMS3_0105745</name>
</gene>
<feature type="transmembrane region" description="Helical" evidence="5">
    <location>
        <begin position="35"/>
        <end position="53"/>
    </location>
</feature>
<dbReference type="EMBL" id="AWSQ01000001">
    <property type="protein sequence ID" value="KFX71429.1"/>
    <property type="molecule type" value="Genomic_DNA"/>
</dbReference>
<dbReference type="PANTHER" id="PTHR37422:SF13">
    <property type="entry name" value="LIPOPOLYSACCHARIDE BIOSYNTHESIS PROTEIN PA4999-RELATED"/>
    <property type="match status" value="1"/>
</dbReference>
<dbReference type="STRING" id="1395571.TMS3_0105745"/>
<evidence type="ECO:0000256" key="2">
    <source>
        <dbReference type="ARBA" id="ARBA00022692"/>
    </source>
</evidence>
<evidence type="ECO:0000256" key="1">
    <source>
        <dbReference type="ARBA" id="ARBA00004141"/>
    </source>
</evidence>
<proteinExistence type="predicted"/>
<dbReference type="Proteomes" id="UP000030063">
    <property type="component" value="Unassembled WGS sequence"/>
</dbReference>
<protein>
    <recommendedName>
        <fullName evidence="6">O-antigen ligase-related domain-containing protein</fullName>
    </recommendedName>
</protein>
<feature type="transmembrane region" description="Helical" evidence="5">
    <location>
        <begin position="65"/>
        <end position="83"/>
    </location>
</feature>
<evidence type="ECO:0000313" key="7">
    <source>
        <dbReference type="EMBL" id="KFX71429.1"/>
    </source>
</evidence>
<dbReference type="PANTHER" id="PTHR37422">
    <property type="entry name" value="TEICHURONIC ACID BIOSYNTHESIS PROTEIN TUAE"/>
    <property type="match status" value="1"/>
</dbReference>
<keyword evidence="3 5" id="KW-1133">Transmembrane helix</keyword>
<comment type="caution">
    <text evidence="7">The sequence shown here is derived from an EMBL/GenBank/DDBJ whole genome shotgun (WGS) entry which is preliminary data.</text>
</comment>
<accession>A0A0A1YR39</accession>
<organism evidence="7 8">
    <name type="scientific">Pseudomonas taeanensis MS-3</name>
    <dbReference type="NCBI Taxonomy" id="1395571"/>
    <lineage>
        <taxon>Bacteria</taxon>
        <taxon>Pseudomonadati</taxon>
        <taxon>Pseudomonadota</taxon>
        <taxon>Gammaproteobacteria</taxon>
        <taxon>Pseudomonadales</taxon>
        <taxon>Pseudomonadaceae</taxon>
        <taxon>Pseudomonas</taxon>
    </lineage>
</organism>
<comment type="subcellular location">
    <subcellularLocation>
        <location evidence="1">Membrane</location>
        <topology evidence="1">Multi-pass membrane protein</topology>
    </subcellularLocation>
</comment>